<comment type="cofactor">
    <cofactor evidence="2">
        <name>Zn(2+)</name>
        <dbReference type="ChEBI" id="CHEBI:29105"/>
    </cofactor>
</comment>
<sequence>MMKSTKKQKNISRYVKIEDYKVFDYEIPEIFLDFVIQKNTVNVKTTLKLQKRNKNIKNLILNGTDILIKKIYLDDYLLEEEYYIQQKNNLKIKNINKDIFTLKIEGIIKPNENSSLLGMYESNGIITTQCEAEGFRRISYHADRPDILSKYTVRIEADKNDYPVLLSNGNVLKKNNLTNNRHEIIWEDPFPKPSYLFALVAGKLNCVKDYFITKSNKKVKINIYVEEGDEKYVQHAISSLKKSMRWDEDKYNLEYDLSLFNIVAVRHFNMGAMENKSLNIFNSKLILADSETTTDEELERIEGVIAHEYFHNWTGNRVTCRDWFQLSLKEGLTVFRDQQFTADLHNQEIKRLEDAKFLRSNQFREDAGPTSHPVIPEKYQEIDNFYTTTIYEKGSEIIRMLSNLVKDKNFYKGFNNYISTYDGKAATIDQFVDKILENNKEIDPKEFKVWYKQNGTPQVKFKRIWDQTQKQLTIQASQRNPRRNNPYNDLPLIIPINLAIFCDGNKKIKKTVVLKEKKQEFIINNVSSHFQIPLVTYFRKFSSPVEWESDNTLDEKFLILKHETDYFTLSNTVKVFYKNIISYRLDEKPDYKIEKKLIRTLISFIKNKDINLSLLSELLSIPTFAEIESEMENIDPLKIYKTIDELNYLFGTKLKKELYVKLQEIEENLGKVWPEGKHERKLIETIWKLLLHSNDEEIKSKIINYVDSNSMTLAKAALNSFSRIDCPERQIISDIFINKWKNNSVVLDSWFSFNASIEIDKKTRSIEKLFKNKYFDSKSPNTLRAILNSFVRRNSIFHAMDGSGYQYIAKKIIEFDKLNPIVISRFVKVFSRYNYYSEPYKSNIIKTIKQIKKNKLSMNTKEVLDTMID</sequence>
<keyword evidence="10" id="KW-0862">Zinc</keyword>
<accession>A0A0A1ZQT4</accession>
<evidence type="ECO:0000256" key="13">
    <source>
        <dbReference type="ARBA" id="ARBA00031533"/>
    </source>
</evidence>
<evidence type="ECO:0000256" key="6">
    <source>
        <dbReference type="ARBA" id="ARBA00022438"/>
    </source>
</evidence>
<keyword evidence="8" id="KW-0479">Metal-binding</keyword>
<dbReference type="PANTHER" id="PTHR46322:SF1">
    <property type="entry name" value="PUROMYCIN-SENSITIVE AMINOPEPTIDASE"/>
    <property type="match status" value="1"/>
</dbReference>
<evidence type="ECO:0000313" key="19">
    <source>
        <dbReference type="Proteomes" id="UP000030491"/>
    </source>
</evidence>
<dbReference type="GO" id="GO:0006508">
    <property type="term" value="P:proteolysis"/>
    <property type="evidence" value="ECO:0007669"/>
    <property type="project" value="UniProtKB-KW"/>
</dbReference>
<comment type="similarity">
    <text evidence="3">Belongs to the peptidase M1 family.</text>
</comment>
<dbReference type="InterPro" id="IPR035414">
    <property type="entry name" value="Peptidase_M1_pepN_Ig-like"/>
</dbReference>
<dbReference type="FunFam" id="3.30.2010.30:FF:000002">
    <property type="entry name" value="Putative aminopeptidase N"/>
    <property type="match status" value="1"/>
</dbReference>
<dbReference type="InterPro" id="IPR042097">
    <property type="entry name" value="Aminopeptidase_N-like_N_sf"/>
</dbReference>
<dbReference type="GO" id="GO:0008237">
    <property type="term" value="F:metallopeptidase activity"/>
    <property type="evidence" value="ECO:0007669"/>
    <property type="project" value="UniProtKB-KW"/>
</dbReference>
<dbReference type="InterPro" id="IPR012779">
    <property type="entry name" value="Peptidase_M1_pepN"/>
</dbReference>
<dbReference type="Gene3D" id="1.10.390.10">
    <property type="entry name" value="Neutral Protease Domain 2"/>
    <property type="match status" value="1"/>
</dbReference>
<dbReference type="Pfam" id="PF17432">
    <property type="entry name" value="DUF3458_C"/>
    <property type="match status" value="1"/>
</dbReference>
<dbReference type="InterPro" id="IPR027268">
    <property type="entry name" value="Peptidase_M4/M1_CTD_sf"/>
</dbReference>
<dbReference type="Gene3D" id="2.60.40.1840">
    <property type="match status" value="1"/>
</dbReference>
<dbReference type="MEROPS" id="M01.005"/>
<feature type="domain" description="Peptidase M1 alanyl aminopeptidase C-terminal" evidence="16">
    <location>
        <begin position="555"/>
        <end position="867"/>
    </location>
</feature>
<dbReference type="AlphaFoldDB" id="A0A0A1ZQT4"/>
<dbReference type="PANTHER" id="PTHR46322">
    <property type="entry name" value="PUROMYCIN-SENSITIVE AMINOPEPTIDASE"/>
    <property type="match status" value="1"/>
</dbReference>
<dbReference type="InterPro" id="IPR014782">
    <property type="entry name" value="Peptidase_M1_dom"/>
</dbReference>
<dbReference type="EMBL" id="JNAJ01000017">
    <property type="protein sequence ID" value="KGF90528.1"/>
    <property type="molecule type" value="Genomic_DNA"/>
</dbReference>
<dbReference type="Gene3D" id="3.30.2010.30">
    <property type="match status" value="1"/>
</dbReference>
<evidence type="ECO:0000256" key="1">
    <source>
        <dbReference type="ARBA" id="ARBA00000098"/>
    </source>
</evidence>
<dbReference type="Gene3D" id="1.25.50.10">
    <property type="entry name" value="Peptidase M1, alanyl aminopeptidase, C-terminal domain"/>
    <property type="match status" value="1"/>
</dbReference>
<proteinExistence type="inferred from homology"/>
<dbReference type="CDD" id="cd09600">
    <property type="entry name" value="M1_APN"/>
    <property type="match status" value="1"/>
</dbReference>
<feature type="domain" description="Peptidase M1 membrane alanine aminopeptidase" evidence="14">
    <location>
        <begin position="237"/>
        <end position="441"/>
    </location>
</feature>
<organism evidence="18 19">
    <name type="scientific">Prochlorococcus marinus str. MIT 9116</name>
    <dbReference type="NCBI Taxonomy" id="167544"/>
    <lineage>
        <taxon>Bacteria</taxon>
        <taxon>Bacillati</taxon>
        <taxon>Cyanobacteriota</taxon>
        <taxon>Cyanophyceae</taxon>
        <taxon>Synechococcales</taxon>
        <taxon>Prochlorococcaceae</taxon>
        <taxon>Prochlorococcus</taxon>
    </lineage>
</organism>
<evidence type="ECO:0000256" key="11">
    <source>
        <dbReference type="ARBA" id="ARBA00023049"/>
    </source>
</evidence>
<gene>
    <name evidence="18" type="ORF">EU93_1703</name>
</gene>
<dbReference type="Pfam" id="PF11940">
    <property type="entry name" value="DUF3458"/>
    <property type="match status" value="1"/>
</dbReference>
<evidence type="ECO:0000256" key="5">
    <source>
        <dbReference type="ARBA" id="ARBA00015611"/>
    </source>
</evidence>
<keyword evidence="11" id="KW-0482">Metalloprotease</keyword>
<dbReference type="Gene3D" id="2.60.40.1730">
    <property type="entry name" value="tricorn interacting facor f3 domain"/>
    <property type="match status" value="1"/>
</dbReference>
<dbReference type="SUPFAM" id="SSF63737">
    <property type="entry name" value="Leukotriene A4 hydrolase N-terminal domain"/>
    <property type="match status" value="1"/>
</dbReference>
<comment type="catalytic activity">
    <reaction evidence="1">
        <text>Release of an N-terminal amino acid, Xaa-|-Yaa- from a peptide, amide or arylamide. Xaa is preferably Ala, but may be most amino acids including Pro (slow action). When a terminal hydrophobic residue is followed by a prolyl residue, the two may be released as an intact Xaa-Pro dipeptide.</text>
        <dbReference type="EC" id="3.4.11.2"/>
    </reaction>
</comment>
<dbReference type="InterPro" id="IPR038438">
    <property type="entry name" value="PepN_Ig-like_sf"/>
</dbReference>
<evidence type="ECO:0000256" key="2">
    <source>
        <dbReference type="ARBA" id="ARBA00001947"/>
    </source>
</evidence>
<comment type="caution">
    <text evidence="18">The sequence shown here is derived from an EMBL/GenBank/DDBJ whole genome shotgun (WGS) entry which is preliminary data.</text>
</comment>
<evidence type="ECO:0000256" key="9">
    <source>
        <dbReference type="ARBA" id="ARBA00022801"/>
    </source>
</evidence>
<keyword evidence="9 18" id="KW-0378">Hydrolase</keyword>
<evidence type="ECO:0000256" key="12">
    <source>
        <dbReference type="ARBA" id="ARBA00029811"/>
    </source>
</evidence>
<feature type="domain" description="Aminopeptidase N-like N-terminal" evidence="17">
    <location>
        <begin position="30"/>
        <end position="196"/>
    </location>
</feature>
<evidence type="ECO:0000259" key="15">
    <source>
        <dbReference type="Pfam" id="PF11940"/>
    </source>
</evidence>
<evidence type="ECO:0000259" key="17">
    <source>
        <dbReference type="Pfam" id="PF17900"/>
    </source>
</evidence>
<evidence type="ECO:0000259" key="16">
    <source>
        <dbReference type="Pfam" id="PF17432"/>
    </source>
</evidence>
<dbReference type="InterPro" id="IPR024601">
    <property type="entry name" value="Peptidase_M1_pepN_C"/>
</dbReference>
<dbReference type="GO" id="GO:0016285">
    <property type="term" value="F:alanyl aminopeptidase activity"/>
    <property type="evidence" value="ECO:0007669"/>
    <property type="project" value="UniProtKB-EC"/>
</dbReference>
<dbReference type="Pfam" id="PF01433">
    <property type="entry name" value="Peptidase_M1"/>
    <property type="match status" value="1"/>
</dbReference>
<protein>
    <recommendedName>
        <fullName evidence="5">Aminopeptidase N</fullName>
        <ecNumber evidence="4">3.4.11.2</ecNumber>
    </recommendedName>
    <alternativeName>
        <fullName evidence="12">Alanine aminopeptidase</fullName>
    </alternativeName>
    <alternativeName>
        <fullName evidence="13">Lysyl aminopeptidase</fullName>
    </alternativeName>
</protein>
<evidence type="ECO:0000256" key="4">
    <source>
        <dbReference type="ARBA" id="ARBA00012564"/>
    </source>
</evidence>
<dbReference type="InterPro" id="IPR001930">
    <property type="entry name" value="Peptidase_M1"/>
</dbReference>
<keyword evidence="6 18" id="KW-0031">Aminopeptidase</keyword>
<dbReference type="Proteomes" id="UP000030491">
    <property type="component" value="Unassembled WGS sequence"/>
</dbReference>
<evidence type="ECO:0000259" key="14">
    <source>
        <dbReference type="Pfam" id="PF01433"/>
    </source>
</evidence>
<dbReference type="InterPro" id="IPR037144">
    <property type="entry name" value="Peptidase_M1_pepN_C_sf"/>
</dbReference>
<name>A0A0A1ZQT4_PROMR</name>
<feature type="domain" description="Peptidase M1 alanyl aminopeptidase Ig-like fold" evidence="15">
    <location>
        <begin position="455"/>
        <end position="549"/>
    </location>
</feature>
<evidence type="ECO:0000256" key="8">
    <source>
        <dbReference type="ARBA" id="ARBA00022723"/>
    </source>
</evidence>
<evidence type="ECO:0000313" key="18">
    <source>
        <dbReference type="EMBL" id="KGF90528.1"/>
    </source>
</evidence>
<dbReference type="EC" id="3.4.11.2" evidence="4"/>
<dbReference type="Pfam" id="PF17900">
    <property type="entry name" value="Peptidase_M1_N"/>
    <property type="match status" value="1"/>
</dbReference>
<dbReference type="GO" id="GO:0008270">
    <property type="term" value="F:zinc ion binding"/>
    <property type="evidence" value="ECO:0007669"/>
    <property type="project" value="InterPro"/>
</dbReference>
<dbReference type="PRINTS" id="PR00756">
    <property type="entry name" value="ALADIPTASE"/>
</dbReference>
<evidence type="ECO:0000256" key="3">
    <source>
        <dbReference type="ARBA" id="ARBA00010136"/>
    </source>
</evidence>
<dbReference type="SUPFAM" id="SSF55486">
    <property type="entry name" value="Metalloproteases ('zincins'), catalytic domain"/>
    <property type="match status" value="1"/>
</dbReference>
<evidence type="ECO:0000256" key="10">
    <source>
        <dbReference type="ARBA" id="ARBA00022833"/>
    </source>
</evidence>
<keyword evidence="7" id="KW-0645">Protease</keyword>
<dbReference type="InterPro" id="IPR045357">
    <property type="entry name" value="Aminopeptidase_N-like_N"/>
</dbReference>
<dbReference type="NCBIfam" id="TIGR02414">
    <property type="entry name" value="pepN_proteo"/>
    <property type="match status" value="1"/>
</dbReference>
<reference evidence="19" key="1">
    <citation type="journal article" date="2014" name="Sci. Data">
        <title>Genomes of diverse isolates of the marine cyanobacterium Prochlorococcus.</title>
        <authorList>
            <person name="Biller S."/>
            <person name="Berube P."/>
            <person name="Thompson J."/>
            <person name="Kelly L."/>
            <person name="Roggensack S."/>
            <person name="Awad L."/>
            <person name="Roache-Johnson K."/>
            <person name="Ding H."/>
            <person name="Giovannoni S.J."/>
            <person name="Moore L.R."/>
            <person name="Chisholm S.W."/>
        </authorList>
    </citation>
    <scope>NUCLEOTIDE SEQUENCE [LARGE SCALE GENOMIC DNA]</scope>
</reference>
<evidence type="ECO:0000256" key="7">
    <source>
        <dbReference type="ARBA" id="ARBA00022670"/>
    </source>
</evidence>